<dbReference type="GO" id="GO:0020037">
    <property type="term" value="F:heme binding"/>
    <property type="evidence" value="ECO:0007669"/>
    <property type="project" value="InterPro"/>
</dbReference>
<dbReference type="SMART" id="SM01060">
    <property type="entry name" value="Catalase"/>
    <property type="match status" value="1"/>
</dbReference>
<evidence type="ECO:0000256" key="8">
    <source>
        <dbReference type="ARBA" id="ARBA00023004"/>
    </source>
</evidence>
<dbReference type="SUPFAM" id="SSF56634">
    <property type="entry name" value="Heme-dependent catalase-like"/>
    <property type="match status" value="1"/>
</dbReference>
<dbReference type="InterPro" id="IPR020835">
    <property type="entry name" value="Catalase_sf"/>
</dbReference>
<dbReference type="GO" id="GO:0046872">
    <property type="term" value="F:metal ion binding"/>
    <property type="evidence" value="ECO:0007669"/>
    <property type="project" value="UniProtKB-KW"/>
</dbReference>
<comment type="pathway">
    <text evidence="1">Alkaloid biosynthesis.</text>
</comment>
<dbReference type="PANTHER" id="PTHR11465">
    <property type="entry name" value="CATALASE"/>
    <property type="match status" value="1"/>
</dbReference>
<evidence type="ECO:0000313" key="13">
    <source>
        <dbReference type="EMBL" id="KAK7735614.1"/>
    </source>
</evidence>
<evidence type="ECO:0000256" key="1">
    <source>
        <dbReference type="ARBA" id="ARBA00004913"/>
    </source>
</evidence>
<dbReference type="Gene3D" id="2.40.180.10">
    <property type="entry name" value="Catalase core domain"/>
    <property type="match status" value="1"/>
</dbReference>
<accession>A0AAN9U836</accession>
<evidence type="ECO:0000313" key="14">
    <source>
        <dbReference type="Proteomes" id="UP001320245"/>
    </source>
</evidence>
<dbReference type="GO" id="GO:0009820">
    <property type="term" value="P:alkaloid metabolic process"/>
    <property type="evidence" value="ECO:0007669"/>
    <property type="project" value="UniProtKB-KW"/>
</dbReference>
<comment type="similarity">
    <text evidence="2">Belongs to the catalase family.</text>
</comment>
<proteinExistence type="inferred from homology"/>
<organism evidence="13 14">
    <name type="scientific">Cytospora paraplurivora</name>
    <dbReference type="NCBI Taxonomy" id="2898453"/>
    <lineage>
        <taxon>Eukaryota</taxon>
        <taxon>Fungi</taxon>
        <taxon>Dikarya</taxon>
        <taxon>Ascomycota</taxon>
        <taxon>Pezizomycotina</taxon>
        <taxon>Sordariomycetes</taxon>
        <taxon>Sordariomycetidae</taxon>
        <taxon>Diaporthales</taxon>
        <taxon>Cytosporaceae</taxon>
        <taxon>Cytospora</taxon>
    </lineage>
</organism>
<evidence type="ECO:0000256" key="11">
    <source>
        <dbReference type="SAM" id="MobiDB-lite"/>
    </source>
</evidence>
<dbReference type="Pfam" id="PF06628">
    <property type="entry name" value="Catalase-rel"/>
    <property type="match status" value="1"/>
</dbReference>
<evidence type="ECO:0000256" key="6">
    <source>
        <dbReference type="ARBA" id="ARBA00022723"/>
    </source>
</evidence>
<evidence type="ECO:0000256" key="5">
    <source>
        <dbReference type="ARBA" id="ARBA00022617"/>
    </source>
</evidence>
<keyword evidence="9" id="KW-0376">Hydrogen peroxide</keyword>
<comment type="cofactor">
    <cofactor evidence="10">
        <name>heme</name>
        <dbReference type="ChEBI" id="CHEBI:30413"/>
    </cofactor>
</comment>
<dbReference type="AlphaFoldDB" id="A0AAN9U836"/>
<keyword evidence="4" id="KW-0017">Alkaloid metabolism</keyword>
<feature type="region of interest" description="Disordered" evidence="11">
    <location>
        <begin position="532"/>
        <end position="553"/>
    </location>
</feature>
<dbReference type="PROSITE" id="PS51402">
    <property type="entry name" value="CATALASE_3"/>
    <property type="match status" value="1"/>
</dbReference>
<dbReference type="PANTHER" id="PTHR11465:SF9">
    <property type="entry name" value="CATALASE"/>
    <property type="match status" value="1"/>
</dbReference>
<protein>
    <submittedName>
        <fullName evidence="13">Catalase A</fullName>
    </submittedName>
</protein>
<keyword evidence="14" id="KW-1185">Reference proteome</keyword>
<dbReference type="PROSITE" id="PS00437">
    <property type="entry name" value="CATALASE_1"/>
    <property type="match status" value="1"/>
</dbReference>
<keyword evidence="5 10" id="KW-0349">Heme</keyword>
<dbReference type="PIRSF" id="PIRSF038928">
    <property type="entry name" value="Catalase_clade1-3"/>
    <property type="match status" value="1"/>
</dbReference>
<keyword evidence="7" id="KW-0560">Oxidoreductase</keyword>
<name>A0AAN9U836_9PEZI</name>
<evidence type="ECO:0000256" key="2">
    <source>
        <dbReference type="ARBA" id="ARBA00005329"/>
    </source>
</evidence>
<evidence type="ECO:0000256" key="3">
    <source>
        <dbReference type="ARBA" id="ARBA00022559"/>
    </source>
</evidence>
<dbReference type="GO" id="GO:0042542">
    <property type="term" value="P:response to hydrogen peroxide"/>
    <property type="evidence" value="ECO:0007669"/>
    <property type="project" value="TreeGrafter"/>
</dbReference>
<evidence type="ECO:0000256" key="10">
    <source>
        <dbReference type="PIRSR" id="PIRSR038928-2"/>
    </source>
</evidence>
<keyword evidence="3" id="KW-0575">Peroxidase</keyword>
<keyword evidence="6 10" id="KW-0479">Metal-binding</keyword>
<dbReference type="InterPro" id="IPR011614">
    <property type="entry name" value="Catalase_core"/>
</dbReference>
<dbReference type="Pfam" id="PF00199">
    <property type="entry name" value="Catalase"/>
    <property type="match status" value="1"/>
</dbReference>
<dbReference type="GO" id="GO:0004096">
    <property type="term" value="F:catalase activity"/>
    <property type="evidence" value="ECO:0007669"/>
    <property type="project" value="UniProtKB-EC"/>
</dbReference>
<evidence type="ECO:0000259" key="12">
    <source>
        <dbReference type="SMART" id="SM01060"/>
    </source>
</evidence>
<sequence>MTFTTVDLGRTVVDHDDNEASYMTSMNGAPILHPNSSQRIGSQLRGNLLLQDVNLIEMIQSLDRERVPERVVHARGCGAYGYFEVIRDMTDVTSAEFLGRVGKRTSVFARFSTTTGEKGSPETIRDVRGAAFKLYTSEGNLDWAFLSQPVFSIRDGAKFPSFVHATKKNPQTGLPDHTMFWDYFNNNPEAIHFLMFLFSDRSTPIDFQHADIFSVNTYRFTKTDGSFSYVKIHIKSNQGNQYLSAAEAKKIAGEDPDHMTRVLHDDIEAGKSPSWDVYGQIISPDVAEGYPIDIFDPTKTLPSKDFPYRPFGRIVLNKNVGDNFTEAEQAAFSPANVVPGWALSPDPVLQLRAFAYQDAQRYRLGANFIQLPTNRPKNSFNPLRRDGAANYQGLGGTAPYYPSSFQDLGTARQYAPAIDENWNGRVVDFESKLTEDDFVQPRDFWERVLAKEPGQQDNLITNVAEHLAQALPEVRNKTYSLFRRVHQDLGRKIRLATEKEAEKLELKKVAKQFENLSLPFQPRSARTALDKNEDLPCSLDPPAPNAGLISRNF</sequence>
<dbReference type="InterPro" id="IPR024711">
    <property type="entry name" value="Catalase_clade1/3"/>
</dbReference>
<evidence type="ECO:0000256" key="7">
    <source>
        <dbReference type="ARBA" id="ARBA00023002"/>
    </source>
</evidence>
<dbReference type="Proteomes" id="UP001320245">
    <property type="component" value="Unassembled WGS sequence"/>
</dbReference>
<dbReference type="GO" id="GO:0005777">
    <property type="term" value="C:peroxisome"/>
    <property type="evidence" value="ECO:0007669"/>
    <property type="project" value="TreeGrafter"/>
</dbReference>
<dbReference type="InterPro" id="IPR010582">
    <property type="entry name" value="Catalase_immune_responsive"/>
</dbReference>
<keyword evidence="8 10" id="KW-0408">Iron</keyword>
<dbReference type="InterPro" id="IPR018028">
    <property type="entry name" value="Catalase"/>
</dbReference>
<evidence type="ECO:0000256" key="4">
    <source>
        <dbReference type="ARBA" id="ARBA00022589"/>
    </source>
</evidence>
<dbReference type="PRINTS" id="PR00067">
    <property type="entry name" value="CATALASE"/>
</dbReference>
<dbReference type="EMBL" id="JAJSPL020000037">
    <property type="protein sequence ID" value="KAK7735614.1"/>
    <property type="molecule type" value="Genomic_DNA"/>
</dbReference>
<reference evidence="13 14" key="1">
    <citation type="journal article" date="2023" name="PLoS ONE">
        <title>Cytospora paraplurivora sp. nov. isolated from orchards with fruit tree decline syndrome in Ontario, Canada.</title>
        <authorList>
            <person name="Ilyukhin E."/>
            <person name="Nguyen H.D.T."/>
            <person name="Castle A.J."/>
            <person name="Ellouze W."/>
        </authorList>
    </citation>
    <scope>NUCLEOTIDE SEQUENCE [LARGE SCALE GENOMIC DNA]</scope>
    <source>
        <strain evidence="13 14">FDS-564</strain>
    </source>
</reference>
<dbReference type="GO" id="GO:0042744">
    <property type="term" value="P:hydrogen peroxide catabolic process"/>
    <property type="evidence" value="ECO:0007669"/>
    <property type="project" value="UniProtKB-KW"/>
</dbReference>
<dbReference type="InterPro" id="IPR002226">
    <property type="entry name" value="Catalase_haem_BS"/>
</dbReference>
<dbReference type="GO" id="GO:0005739">
    <property type="term" value="C:mitochondrion"/>
    <property type="evidence" value="ECO:0007669"/>
    <property type="project" value="TreeGrafter"/>
</dbReference>
<evidence type="ECO:0000256" key="9">
    <source>
        <dbReference type="ARBA" id="ARBA00023324"/>
    </source>
</evidence>
<feature type="domain" description="Catalase core" evidence="12">
    <location>
        <begin position="24"/>
        <end position="409"/>
    </location>
</feature>
<comment type="caution">
    <text evidence="13">The sequence shown here is derived from an EMBL/GenBank/DDBJ whole genome shotgun (WGS) entry which is preliminary data.</text>
</comment>
<gene>
    <name evidence="13" type="primary">CAT1_2</name>
    <name evidence="13" type="ORF">SLS53_007354</name>
</gene>
<feature type="binding site" description="axial binding residue" evidence="10">
    <location>
        <position position="356"/>
    </location>
    <ligand>
        <name>heme</name>
        <dbReference type="ChEBI" id="CHEBI:30413"/>
    </ligand>
    <ligandPart>
        <name>Fe</name>
        <dbReference type="ChEBI" id="CHEBI:18248"/>
    </ligandPart>
</feature>